<evidence type="ECO:0000256" key="6">
    <source>
        <dbReference type="ARBA" id="ARBA00039017"/>
    </source>
</evidence>
<evidence type="ECO:0000256" key="5">
    <source>
        <dbReference type="ARBA" id="ARBA00037900"/>
    </source>
</evidence>
<dbReference type="PANTHER" id="PTHR11080">
    <property type="entry name" value="PYRAZINAMIDASE/NICOTINAMIDASE"/>
    <property type="match status" value="1"/>
</dbReference>
<comment type="similarity">
    <text evidence="1">Belongs to the isochorismatase family.</text>
</comment>
<dbReference type="Pfam" id="PF00857">
    <property type="entry name" value="Isochorismatase"/>
    <property type="match status" value="1"/>
</dbReference>
<dbReference type="InterPro" id="IPR000868">
    <property type="entry name" value="Isochorismatase-like_dom"/>
</dbReference>
<accession>A0ABT3RMC2</accession>
<evidence type="ECO:0000256" key="2">
    <source>
        <dbReference type="ARBA" id="ARBA00022642"/>
    </source>
</evidence>
<evidence type="ECO:0000259" key="8">
    <source>
        <dbReference type="Pfam" id="PF00857"/>
    </source>
</evidence>
<feature type="domain" description="Isochorismatase-like" evidence="8">
    <location>
        <begin position="3"/>
        <end position="191"/>
    </location>
</feature>
<reference evidence="9 10" key="1">
    <citation type="submission" date="2022-11" db="EMBL/GenBank/DDBJ databases">
        <title>The characterization of three novel Bacteroidetes species and genomic analysis of their roles in tidal elemental geochemical cycles.</title>
        <authorList>
            <person name="Ma K."/>
        </authorList>
    </citation>
    <scope>NUCLEOTIDE SEQUENCE [LARGE SCALE GENOMIC DNA]</scope>
    <source>
        <strain evidence="9 10">M17</strain>
    </source>
</reference>
<sequence length="204" mass="23106">MKTLLIVDVQYDFLPGGALEVPEGDKIIDGINEIQDKFDLIVATQDWHPEGHFSFASGHEGKDPFDKISLDNGKEQILWPDHCVQGSKGAEISKDLNTNKIQAIIRKGTNPKIDSYSGFYDNFKEKNTGLTGYLEDREVFDLYICGLAGDFCVYFTAMDAKDEGFNTFYIEDLTRPIDQEGFEEAKNEMEKGDIKIIKSKNLDW</sequence>
<proteinExistence type="inferred from homology"/>
<dbReference type="InterPro" id="IPR052347">
    <property type="entry name" value="Isochorismatase_Nicotinamidase"/>
</dbReference>
<comment type="pathway">
    <text evidence="5">Cofactor biosynthesis; nicotinate biosynthesis; nicotinate from nicotinamide: step 1/1.</text>
</comment>
<evidence type="ECO:0000313" key="10">
    <source>
        <dbReference type="Proteomes" id="UP001209885"/>
    </source>
</evidence>
<keyword evidence="2" id="KW-0662">Pyridine nucleotide biosynthesis</keyword>
<comment type="caution">
    <text evidence="9">The sequence shown here is derived from an EMBL/GenBank/DDBJ whole genome shotgun (WGS) entry which is preliminary data.</text>
</comment>
<dbReference type="SUPFAM" id="SSF52499">
    <property type="entry name" value="Isochorismatase-like hydrolases"/>
    <property type="match status" value="1"/>
</dbReference>
<evidence type="ECO:0000256" key="7">
    <source>
        <dbReference type="ARBA" id="ARBA00043224"/>
    </source>
</evidence>
<dbReference type="Gene3D" id="3.40.50.850">
    <property type="entry name" value="Isochorismatase-like"/>
    <property type="match status" value="1"/>
</dbReference>
<evidence type="ECO:0000256" key="4">
    <source>
        <dbReference type="ARBA" id="ARBA00022801"/>
    </source>
</evidence>
<evidence type="ECO:0000256" key="3">
    <source>
        <dbReference type="ARBA" id="ARBA00022723"/>
    </source>
</evidence>
<dbReference type="Proteomes" id="UP001209885">
    <property type="component" value="Unassembled WGS sequence"/>
</dbReference>
<dbReference type="CDD" id="cd01011">
    <property type="entry name" value="nicotinamidase"/>
    <property type="match status" value="1"/>
</dbReference>
<protein>
    <recommendedName>
        <fullName evidence="6">nicotinamidase</fullName>
        <ecNumber evidence="6">3.5.1.19</ecNumber>
    </recommendedName>
    <alternativeName>
        <fullName evidence="7">Nicotinamide deamidase</fullName>
    </alternativeName>
</protein>
<dbReference type="RefSeq" id="WP_266055324.1">
    <property type="nucleotide sequence ID" value="NZ_JAPFQN010000002.1"/>
</dbReference>
<organism evidence="9 10">
    <name type="scientific">Mangrovivirga halotolerans</name>
    <dbReference type="NCBI Taxonomy" id="2993936"/>
    <lineage>
        <taxon>Bacteria</taxon>
        <taxon>Pseudomonadati</taxon>
        <taxon>Bacteroidota</taxon>
        <taxon>Cytophagia</taxon>
        <taxon>Cytophagales</taxon>
        <taxon>Mangrovivirgaceae</taxon>
        <taxon>Mangrovivirga</taxon>
    </lineage>
</organism>
<gene>
    <name evidence="9" type="primary">pncA</name>
    <name evidence="9" type="ORF">OO013_03800</name>
</gene>
<dbReference type="GO" id="GO:0008936">
    <property type="term" value="F:nicotinamidase activity"/>
    <property type="evidence" value="ECO:0007669"/>
    <property type="project" value="UniProtKB-EC"/>
</dbReference>
<dbReference type="EMBL" id="JAPFQN010000002">
    <property type="protein sequence ID" value="MCX2742973.1"/>
    <property type="molecule type" value="Genomic_DNA"/>
</dbReference>
<dbReference type="PANTHER" id="PTHR11080:SF2">
    <property type="entry name" value="LD05707P"/>
    <property type="match status" value="1"/>
</dbReference>
<keyword evidence="4 9" id="KW-0378">Hydrolase</keyword>
<evidence type="ECO:0000256" key="1">
    <source>
        <dbReference type="ARBA" id="ARBA00006336"/>
    </source>
</evidence>
<keyword evidence="10" id="KW-1185">Reference proteome</keyword>
<dbReference type="EC" id="3.5.1.19" evidence="6"/>
<dbReference type="NCBIfam" id="NF008623">
    <property type="entry name" value="PRK11609.1"/>
    <property type="match status" value="1"/>
</dbReference>
<keyword evidence="3" id="KW-0479">Metal-binding</keyword>
<evidence type="ECO:0000313" key="9">
    <source>
        <dbReference type="EMBL" id="MCX2742973.1"/>
    </source>
</evidence>
<dbReference type="InterPro" id="IPR036380">
    <property type="entry name" value="Isochorismatase-like_sf"/>
</dbReference>
<name>A0ABT3RMC2_9BACT</name>